<feature type="compositionally biased region" description="Polar residues" evidence="9">
    <location>
        <begin position="287"/>
        <end position="302"/>
    </location>
</feature>
<keyword evidence="6" id="KW-0805">Transcription regulation</keyword>
<keyword evidence="4" id="KW-0963">Cytoplasm</keyword>
<dbReference type="PANTHER" id="PTHR28246:SF1">
    <property type="entry name" value="G1-SPECIFIC TRANSCRIPTIONAL REPRESSOR WHI5-RELATED"/>
    <property type="match status" value="1"/>
</dbReference>
<feature type="compositionally biased region" description="Low complexity" evidence="9">
    <location>
        <begin position="191"/>
        <end position="206"/>
    </location>
</feature>
<organism evidence="10 11">
    <name type="scientific">Ophiocordyceps polyrhachis-furcata BCC 54312</name>
    <dbReference type="NCBI Taxonomy" id="1330021"/>
    <lineage>
        <taxon>Eukaryota</taxon>
        <taxon>Fungi</taxon>
        <taxon>Dikarya</taxon>
        <taxon>Ascomycota</taxon>
        <taxon>Pezizomycotina</taxon>
        <taxon>Sordariomycetes</taxon>
        <taxon>Hypocreomycetidae</taxon>
        <taxon>Hypocreales</taxon>
        <taxon>Ophiocordycipitaceae</taxon>
        <taxon>Ophiocordyceps</taxon>
    </lineage>
</organism>
<feature type="region of interest" description="Disordered" evidence="9">
    <location>
        <begin position="1"/>
        <end position="46"/>
    </location>
</feature>
<dbReference type="OrthoDB" id="2359117at2759"/>
<feature type="region of interest" description="Disordered" evidence="9">
    <location>
        <begin position="168"/>
        <end position="275"/>
    </location>
</feature>
<feature type="compositionally biased region" description="Low complexity" evidence="9">
    <location>
        <begin position="7"/>
        <end position="30"/>
    </location>
</feature>
<feature type="region of interest" description="Disordered" evidence="9">
    <location>
        <begin position="287"/>
        <end position="360"/>
    </location>
</feature>
<evidence type="ECO:0000313" key="11">
    <source>
        <dbReference type="Proteomes" id="UP000253664"/>
    </source>
</evidence>
<dbReference type="GO" id="GO:0000082">
    <property type="term" value="P:G1/S transition of mitotic cell cycle"/>
    <property type="evidence" value="ECO:0007669"/>
    <property type="project" value="InterPro"/>
</dbReference>
<evidence type="ECO:0000256" key="6">
    <source>
        <dbReference type="ARBA" id="ARBA00023015"/>
    </source>
</evidence>
<reference evidence="10 11" key="1">
    <citation type="journal article" date="2015" name="BMC Genomics">
        <title>Insights from the genome of Ophiocordyceps polyrhachis-furcata to pathogenicity and host specificity in insect fungi.</title>
        <authorList>
            <person name="Wichadakul D."/>
            <person name="Kobmoo N."/>
            <person name="Ingsriswang S."/>
            <person name="Tangphatsornruang S."/>
            <person name="Chantasingh D."/>
            <person name="Luangsa-ard J.J."/>
            <person name="Eurwilaichitr L."/>
        </authorList>
    </citation>
    <scope>NUCLEOTIDE SEQUENCE [LARGE SCALE GENOMIC DNA]</scope>
    <source>
        <strain evidence="10 11">BCC 54312</strain>
    </source>
</reference>
<comment type="caution">
    <text evidence="10">The sequence shown here is derived from an EMBL/GenBank/DDBJ whole genome shotgun (WGS) entry which is preliminary data.</text>
</comment>
<dbReference type="AlphaFoldDB" id="A0A367LCC9"/>
<dbReference type="InterPro" id="IPR039198">
    <property type="entry name" value="Srl3/Whi5"/>
</dbReference>
<name>A0A367LCC9_9HYPO</name>
<keyword evidence="11" id="KW-1185">Reference proteome</keyword>
<evidence type="ECO:0000256" key="8">
    <source>
        <dbReference type="ARBA" id="ARBA00023242"/>
    </source>
</evidence>
<proteinExistence type="inferred from homology"/>
<dbReference type="EMBL" id="LKCN02000007">
    <property type="protein sequence ID" value="RCI12077.1"/>
    <property type="molecule type" value="Genomic_DNA"/>
</dbReference>
<feature type="region of interest" description="Disordered" evidence="9">
    <location>
        <begin position="78"/>
        <end position="125"/>
    </location>
</feature>
<dbReference type="GO" id="GO:0003712">
    <property type="term" value="F:transcription coregulator activity"/>
    <property type="evidence" value="ECO:0007669"/>
    <property type="project" value="TreeGrafter"/>
</dbReference>
<evidence type="ECO:0000256" key="5">
    <source>
        <dbReference type="ARBA" id="ARBA00022491"/>
    </source>
</evidence>
<sequence length="440" mass="45864">MSSVSAPVGPLRVPPSSSSVAASPVVAGRATSTADRSRPRTLLVPDHDEQHKAMTMAAATKVQGQSSTVTLSPSLTSASTEIFTPPPSDTSAGLDGPTCRKRTADGAVKSHSRTTSAVSQASTSNSIVSDMSAADMKTRLSYAMVKYNNGWQSRSLGEIESLVSQQVALSPVNRPPRASPISPSSRPPPASTTSATTTLLHLASSYSPPPSLSPGHATLAPPAPIRAASSSVPNPRRNSTPRHHTTPGIPARASPQTPRPVSRPDVGQPPMSRTEQDVAESLLFMSSPGNSANIKQPPSTSRAGRHALPSGPRKALPTQRPSNGKAATTTTSPGSPMDVDPPSRPTRPWPNRGGGNLRRRAGGVGSSLAIRSLIPLPVGLDIGRGAARMPLQDKDIERMLDEFCSKSSESSDDDEIILPRRDMAEKAMQVKSAATSTPGL</sequence>
<feature type="compositionally biased region" description="Polar residues" evidence="9">
    <location>
        <begin position="319"/>
        <end position="334"/>
    </location>
</feature>
<dbReference type="GO" id="GO:0033309">
    <property type="term" value="C:SBF transcription complex"/>
    <property type="evidence" value="ECO:0007669"/>
    <property type="project" value="TreeGrafter"/>
</dbReference>
<evidence type="ECO:0000256" key="2">
    <source>
        <dbReference type="ARBA" id="ARBA00004496"/>
    </source>
</evidence>
<dbReference type="STRING" id="1330021.A0A367LCC9"/>
<protein>
    <submittedName>
        <fullName evidence="10">Uncharacterized protein</fullName>
    </submittedName>
</protein>
<keyword evidence="7" id="KW-0804">Transcription</keyword>
<evidence type="ECO:0000256" key="7">
    <source>
        <dbReference type="ARBA" id="ARBA00023163"/>
    </source>
</evidence>
<evidence type="ECO:0000256" key="3">
    <source>
        <dbReference type="ARBA" id="ARBA00006922"/>
    </source>
</evidence>
<dbReference type="GO" id="GO:0005737">
    <property type="term" value="C:cytoplasm"/>
    <property type="evidence" value="ECO:0007669"/>
    <property type="project" value="UniProtKB-SubCell"/>
</dbReference>
<dbReference type="PANTHER" id="PTHR28246">
    <property type="entry name" value="G1-SPECIFIC TRANSCRIPTIONAL REPRESSOR WHI5-RELATED"/>
    <property type="match status" value="1"/>
</dbReference>
<feature type="compositionally biased region" description="Polar residues" evidence="9">
    <location>
        <begin position="113"/>
        <end position="125"/>
    </location>
</feature>
<evidence type="ECO:0000256" key="9">
    <source>
        <dbReference type="SAM" id="MobiDB-lite"/>
    </source>
</evidence>
<keyword evidence="8" id="KW-0539">Nucleus</keyword>
<dbReference type="Pfam" id="PF08528">
    <property type="entry name" value="Whi5"/>
    <property type="match status" value="1"/>
</dbReference>
<dbReference type="Proteomes" id="UP000253664">
    <property type="component" value="Unassembled WGS sequence"/>
</dbReference>
<comment type="subcellular location">
    <subcellularLocation>
        <location evidence="2">Cytoplasm</location>
    </subcellularLocation>
    <subcellularLocation>
        <location evidence="1">Nucleus</location>
    </subcellularLocation>
</comment>
<gene>
    <name evidence="10" type="ORF">L249_0732</name>
</gene>
<comment type="similarity">
    <text evidence="3">Belongs to the WHI5/NRM1 family.</text>
</comment>
<dbReference type="InterPro" id="IPR013734">
    <property type="entry name" value="TF_Nrm1/Whi5"/>
</dbReference>
<evidence type="ECO:0000256" key="1">
    <source>
        <dbReference type="ARBA" id="ARBA00004123"/>
    </source>
</evidence>
<evidence type="ECO:0000256" key="4">
    <source>
        <dbReference type="ARBA" id="ARBA00022490"/>
    </source>
</evidence>
<keyword evidence="5" id="KW-0678">Repressor</keyword>
<evidence type="ECO:0000313" key="10">
    <source>
        <dbReference type="EMBL" id="RCI12077.1"/>
    </source>
</evidence>
<accession>A0A367LCC9</accession>